<evidence type="ECO:0000313" key="2">
    <source>
        <dbReference type="EMBL" id="GAL31713.1"/>
    </source>
</evidence>
<feature type="chain" id="PRO_5001863504" evidence="1">
    <location>
        <begin position="23"/>
        <end position="273"/>
    </location>
</feature>
<sequence length="273" mass="29610">MRPSISVLTAAVAASLSFSSFADQTSDNEVQDMSDPLAVYTQAGVGASDKGLNIKLGRTYDTGNPETMAMNIIEVKGVVGEYLGWSGSSHRDNSIDSVRFRNFSVNTTNGRGSQVDLNYNVEQESLNASYSFIQALPKLGNLSLYPLAGLGVNVRNGEFQGCENMPNVDCPIEQQNIGYTIPGTYAVVGAYTKYAITDKLWLNYNPMWLTTISGSKAYVENAYGPGMDSILPMSSQCLISSHHASTFDILLTGLKSRITLMATKEWSLTTSFN</sequence>
<organism evidence="2 3">
    <name type="scientific">Vibrio maritimus</name>
    <dbReference type="NCBI Taxonomy" id="990268"/>
    <lineage>
        <taxon>Bacteria</taxon>
        <taxon>Pseudomonadati</taxon>
        <taxon>Pseudomonadota</taxon>
        <taxon>Gammaproteobacteria</taxon>
        <taxon>Vibrionales</taxon>
        <taxon>Vibrionaceae</taxon>
        <taxon>Vibrio</taxon>
    </lineage>
</organism>
<name>A0A090SXR1_9VIBR</name>
<dbReference type="AlphaFoldDB" id="A0A090SXR1"/>
<keyword evidence="3" id="KW-1185">Reference proteome</keyword>
<dbReference type="Proteomes" id="UP000029224">
    <property type="component" value="Unassembled WGS sequence"/>
</dbReference>
<keyword evidence="1" id="KW-0732">Signal</keyword>
<dbReference type="EMBL" id="BBMT01000001">
    <property type="protein sequence ID" value="GAL31713.1"/>
    <property type="molecule type" value="Genomic_DNA"/>
</dbReference>
<evidence type="ECO:0000256" key="1">
    <source>
        <dbReference type="SAM" id="SignalP"/>
    </source>
</evidence>
<proteinExistence type="predicted"/>
<protein>
    <submittedName>
        <fullName evidence="2">Uncharacterized protein</fullName>
    </submittedName>
</protein>
<comment type="caution">
    <text evidence="2">The sequence shown here is derived from an EMBL/GenBank/DDBJ whole genome shotgun (WGS) entry which is preliminary data.</text>
</comment>
<evidence type="ECO:0000313" key="3">
    <source>
        <dbReference type="Proteomes" id="UP000029224"/>
    </source>
</evidence>
<accession>A0A090SXR1</accession>
<reference evidence="2 3" key="2">
    <citation type="submission" date="2014-09" db="EMBL/GenBank/DDBJ databases">
        <authorList>
            <consortium name="NBRP consortium"/>
            <person name="Sawabe T."/>
            <person name="Meirelles P."/>
            <person name="Nakanishi M."/>
            <person name="Sayaka M."/>
            <person name="Hattori M."/>
            <person name="Ohkuma M."/>
        </authorList>
    </citation>
    <scope>NUCLEOTIDE SEQUENCE [LARGE SCALE GENOMIC DNA]</scope>
    <source>
        <strain evidence="2 3">JCM 19240</strain>
    </source>
</reference>
<reference evidence="2 3" key="1">
    <citation type="submission" date="2014-09" db="EMBL/GenBank/DDBJ databases">
        <title>Vibrio maritimus JCM 19240. (C210) whole genome shotgun sequence.</title>
        <authorList>
            <person name="Sawabe T."/>
            <person name="Meirelles P."/>
            <person name="Nakanishi M."/>
            <person name="Sayaka M."/>
            <person name="Hattori M."/>
            <person name="Ohkuma M."/>
        </authorList>
    </citation>
    <scope>NUCLEOTIDE SEQUENCE [LARGE SCALE GENOMIC DNA]</scope>
    <source>
        <strain evidence="2 3">JCM 19240</strain>
    </source>
</reference>
<gene>
    <name evidence="2" type="ORF">JCM19240_5144</name>
</gene>
<feature type="signal peptide" evidence="1">
    <location>
        <begin position="1"/>
        <end position="22"/>
    </location>
</feature>